<reference evidence="24" key="1">
    <citation type="journal article" date="2011" name="Nat. Biotechnol.">
        <title>The genomic sequence of the Chinese hamster ovary (CHO)-K1 cell line.</title>
        <authorList>
            <person name="Xu X."/>
            <person name="Nagarajan H."/>
            <person name="Lewis N.E."/>
            <person name="Pan S."/>
            <person name="Cai Z."/>
            <person name="Liu X."/>
            <person name="Chen W."/>
            <person name="Xie M."/>
            <person name="Wang W."/>
            <person name="Hammond S."/>
            <person name="Andersen M.R."/>
            <person name="Neff N."/>
            <person name="Passarelli B."/>
            <person name="Koh W."/>
            <person name="Fan H.C."/>
            <person name="Wang J."/>
            <person name="Gui Y."/>
            <person name="Lee K.H."/>
            <person name="Betenbaugh M.J."/>
            <person name="Quake S.R."/>
            <person name="Famili I."/>
            <person name="Palsson B.O."/>
            <person name="Wang J."/>
        </authorList>
    </citation>
    <scope>NUCLEOTIDE SEQUENCE [LARGE SCALE GENOMIC DNA]</scope>
    <source>
        <strain evidence="24">CHO K1 cell line</strain>
    </source>
</reference>
<feature type="chain" id="PRO_5003443699" evidence="21">
    <location>
        <begin position="20"/>
        <end position="300"/>
    </location>
</feature>
<feature type="binding site" evidence="17">
    <location>
        <position position="184"/>
    </location>
    <ligand>
        <name>Zn(2+)</name>
        <dbReference type="ChEBI" id="CHEBI:29105"/>
        <label>2</label>
        <note>catalytic</note>
    </ligand>
</feature>
<feature type="compositionally biased region" description="Basic and acidic residues" evidence="20">
    <location>
        <begin position="231"/>
        <end position="243"/>
    </location>
</feature>
<dbReference type="InParanoid" id="G3GUV2"/>
<feature type="short sequence motif" description="Cysteine switch" evidence="18">
    <location>
        <begin position="94"/>
        <end position="101"/>
    </location>
</feature>
<dbReference type="InterPro" id="IPR001818">
    <property type="entry name" value="Pept_M10_metallopeptidase"/>
</dbReference>
<dbReference type="SUPFAM" id="SSF47090">
    <property type="entry name" value="PGBD-like"/>
    <property type="match status" value="1"/>
</dbReference>
<feature type="binding site" evidence="17">
    <location>
        <position position="249"/>
    </location>
    <ligand>
        <name>Ca(2+)</name>
        <dbReference type="ChEBI" id="CHEBI:29108"/>
        <label>4</label>
    </ligand>
</feature>
<evidence type="ECO:0000256" key="15">
    <source>
        <dbReference type="ARBA" id="ARBA00023180"/>
    </source>
</evidence>
<evidence type="ECO:0000313" key="24">
    <source>
        <dbReference type="Proteomes" id="UP000001075"/>
    </source>
</evidence>
<keyword evidence="3" id="KW-0964">Secreted</keyword>
<evidence type="ECO:0000256" key="17">
    <source>
        <dbReference type="PIRSR" id="PIRSR621190-2"/>
    </source>
</evidence>
<evidence type="ECO:0000313" key="23">
    <source>
        <dbReference type="EMBL" id="EGV95529.1"/>
    </source>
</evidence>
<feature type="binding site" evidence="17">
    <location>
        <position position="251"/>
    </location>
    <ligand>
        <name>Ca(2+)</name>
        <dbReference type="ChEBI" id="CHEBI:29108"/>
        <label>5</label>
    </ligand>
</feature>
<dbReference type="GO" id="GO:0004222">
    <property type="term" value="F:metalloendopeptidase activity"/>
    <property type="evidence" value="ECO:0007669"/>
    <property type="project" value="InterPro"/>
</dbReference>
<evidence type="ECO:0000256" key="18">
    <source>
        <dbReference type="PIRSR" id="PIRSR621190-5"/>
    </source>
</evidence>
<dbReference type="SUPFAM" id="SSF55486">
    <property type="entry name" value="Metalloproteases ('zincins'), catalytic domain"/>
    <property type="match status" value="1"/>
</dbReference>
<feature type="repeat" description="Hemopexin" evidence="19">
    <location>
        <begin position="239"/>
        <end position="287"/>
    </location>
</feature>
<feature type="binding site" evidence="17">
    <location>
        <position position="180"/>
    </location>
    <ligand>
        <name>Zn(2+)</name>
        <dbReference type="ChEBI" id="CHEBI:29105"/>
        <label>2</label>
        <note>catalytic</note>
    </ligand>
</feature>
<keyword evidence="4" id="KW-0272">Extracellular matrix</keyword>
<protein>
    <submittedName>
        <fullName evidence="23">Collagenase 3</fullName>
    </submittedName>
</protein>
<evidence type="ECO:0000256" key="5">
    <source>
        <dbReference type="ARBA" id="ARBA00022670"/>
    </source>
</evidence>
<evidence type="ECO:0000256" key="20">
    <source>
        <dbReference type="SAM" id="MobiDB-lite"/>
    </source>
</evidence>
<evidence type="ECO:0000256" key="12">
    <source>
        <dbReference type="ARBA" id="ARBA00023105"/>
    </source>
</evidence>
<dbReference type="InterPro" id="IPR002477">
    <property type="entry name" value="Peptidoglycan-bd-like"/>
</dbReference>
<dbReference type="InterPro" id="IPR006026">
    <property type="entry name" value="Peptidase_Metallo"/>
</dbReference>
<keyword evidence="15" id="KW-0325">Glycoprotein</keyword>
<dbReference type="Pfam" id="PF00045">
    <property type="entry name" value="Hemopexin"/>
    <property type="match status" value="1"/>
</dbReference>
<evidence type="ECO:0000256" key="9">
    <source>
        <dbReference type="ARBA" id="ARBA00022833"/>
    </source>
</evidence>
<dbReference type="InterPro" id="IPR021190">
    <property type="entry name" value="Pept_M10A"/>
</dbReference>
<evidence type="ECO:0000256" key="4">
    <source>
        <dbReference type="ARBA" id="ARBA00022530"/>
    </source>
</evidence>
<organism evidence="23 24">
    <name type="scientific">Cricetulus griseus</name>
    <name type="common">Chinese hamster</name>
    <name type="synonym">Cricetulus barabensis griseus</name>
    <dbReference type="NCBI Taxonomy" id="10029"/>
    <lineage>
        <taxon>Eukaryota</taxon>
        <taxon>Metazoa</taxon>
        <taxon>Chordata</taxon>
        <taxon>Craniata</taxon>
        <taxon>Vertebrata</taxon>
        <taxon>Euteleostomi</taxon>
        <taxon>Mammalia</taxon>
        <taxon>Eutheria</taxon>
        <taxon>Euarchontoglires</taxon>
        <taxon>Glires</taxon>
        <taxon>Rodentia</taxon>
        <taxon>Myomorpha</taxon>
        <taxon>Muroidea</taxon>
        <taxon>Cricetidae</taxon>
        <taxon>Cricetinae</taxon>
        <taxon>Cricetulus</taxon>
    </lineage>
</organism>
<evidence type="ECO:0000256" key="8">
    <source>
        <dbReference type="ARBA" id="ARBA00022801"/>
    </source>
</evidence>
<comment type="similarity">
    <text evidence="2">Belongs to the peptidase M10A family.</text>
</comment>
<keyword evidence="12" id="KW-0177">Collagen degradation</keyword>
<evidence type="ECO:0000256" key="1">
    <source>
        <dbReference type="ARBA" id="ARBA00004498"/>
    </source>
</evidence>
<evidence type="ECO:0000256" key="3">
    <source>
        <dbReference type="ARBA" id="ARBA00022525"/>
    </source>
</evidence>
<evidence type="ECO:0000256" key="21">
    <source>
        <dbReference type="SAM" id="SignalP"/>
    </source>
</evidence>
<evidence type="ECO:0000256" key="10">
    <source>
        <dbReference type="ARBA" id="ARBA00022837"/>
    </source>
</evidence>
<dbReference type="Proteomes" id="UP000001075">
    <property type="component" value="Unassembled WGS sequence"/>
</dbReference>
<keyword evidence="13" id="KW-0865">Zymogen</keyword>
<feature type="active site" evidence="16">
    <location>
        <position position="181"/>
    </location>
</feature>
<feature type="binding site" evidence="17">
    <location>
        <position position="162"/>
    </location>
    <ligand>
        <name>Ca(2+)</name>
        <dbReference type="ChEBI" id="CHEBI:29108"/>
        <label>2</label>
    </ligand>
</feature>
<dbReference type="PROSITE" id="PS51642">
    <property type="entry name" value="HEMOPEXIN_2"/>
    <property type="match status" value="1"/>
</dbReference>
<keyword evidence="9 17" id="KW-0862">Zinc</keyword>
<evidence type="ECO:0000256" key="14">
    <source>
        <dbReference type="ARBA" id="ARBA00023157"/>
    </source>
</evidence>
<feature type="binding site" evidence="17">
    <location>
        <position position="190"/>
    </location>
    <ligand>
        <name>Zn(2+)</name>
        <dbReference type="ChEBI" id="CHEBI:29105"/>
        <label>2</label>
        <note>catalytic</note>
    </ligand>
</feature>
<dbReference type="GO" id="GO:0031012">
    <property type="term" value="C:extracellular matrix"/>
    <property type="evidence" value="ECO:0007669"/>
    <property type="project" value="InterPro"/>
</dbReference>
<dbReference type="GO" id="GO:0008270">
    <property type="term" value="F:zinc ion binding"/>
    <property type="evidence" value="ECO:0007669"/>
    <property type="project" value="InterPro"/>
</dbReference>
<dbReference type="PROSITE" id="PS00546">
    <property type="entry name" value="CYSTEINE_SWITCH"/>
    <property type="match status" value="1"/>
</dbReference>
<evidence type="ECO:0000256" key="6">
    <source>
        <dbReference type="ARBA" id="ARBA00022723"/>
    </source>
</evidence>
<dbReference type="Pfam" id="PF01471">
    <property type="entry name" value="PG_binding_1"/>
    <property type="match status" value="1"/>
</dbReference>
<comment type="cofactor">
    <cofactor evidence="17">
        <name>Ca(2+)</name>
        <dbReference type="ChEBI" id="CHEBI:29108"/>
    </cofactor>
    <text evidence="17">Can bind about 5 Ca(2+) ions per subunit.</text>
</comment>
<dbReference type="CDD" id="cd04278">
    <property type="entry name" value="ZnMc_MMP"/>
    <property type="match status" value="1"/>
</dbReference>
<evidence type="ECO:0000256" key="13">
    <source>
        <dbReference type="ARBA" id="ARBA00023145"/>
    </source>
</evidence>
<comment type="subcellular location">
    <subcellularLocation>
        <location evidence="1">Secreted</location>
        <location evidence="1">Extracellular space</location>
        <location evidence="1">Extracellular matrix</location>
    </subcellularLocation>
</comment>
<evidence type="ECO:0000256" key="11">
    <source>
        <dbReference type="ARBA" id="ARBA00023049"/>
    </source>
</evidence>
<keyword evidence="5" id="KW-0645">Protease</keyword>
<accession>G3GUV2</accession>
<evidence type="ECO:0000259" key="22">
    <source>
        <dbReference type="SMART" id="SM00235"/>
    </source>
</evidence>
<proteinExistence type="inferred from homology"/>
<evidence type="ECO:0000256" key="2">
    <source>
        <dbReference type="ARBA" id="ARBA00010370"/>
    </source>
</evidence>
<feature type="binding site" evidence="17">
    <location>
        <position position="198"/>
    </location>
    <ligand>
        <name>Zn(2+)</name>
        <dbReference type="ChEBI" id="CHEBI:29105"/>
        <label>2</label>
        <note>catalytic</note>
    </ligand>
</feature>
<gene>
    <name evidence="23" type="ORF">I79_001476</name>
</gene>
<dbReference type="AlphaFoldDB" id="G3GUV2"/>
<keyword evidence="7 21" id="KW-0732">Signal</keyword>
<feature type="binding site" evidence="17">
    <location>
        <position position="128"/>
    </location>
    <ligand>
        <name>Ca(2+)</name>
        <dbReference type="ChEBI" id="CHEBI:29108"/>
        <label>1</label>
    </ligand>
</feature>
<dbReference type="InterPro" id="IPR021158">
    <property type="entry name" value="Pept_M10A_Zn_BS"/>
</dbReference>
<feature type="region of interest" description="Disordered" evidence="20">
    <location>
        <begin position="221"/>
        <end position="244"/>
    </location>
</feature>
<comment type="cofactor">
    <cofactor evidence="17">
        <name>Zn(2+)</name>
        <dbReference type="ChEBI" id="CHEBI:29105"/>
    </cofactor>
    <text evidence="17">Binds 2 Zn(2+) ions per subunit.</text>
</comment>
<evidence type="ECO:0000256" key="7">
    <source>
        <dbReference type="ARBA" id="ARBA00022729"/>
    </source>
</evidence>
<dbReference type="InterPro" id="IPR036365">
    <property type="entry name" value="PGBD-like_sf"/>
</dbReference>
<dbReference type="GO" id="GO:0030198">
    <property type="term" value="P:extracellular matrix organization"/>
    <property type="evidence" value="ECO:0007669"/>
    <property type="project" value="TreeGrafter"/>
</dbReference>
<feature type="binding site" evidence="17">
    <location>
        <position position="292"/>
    </location>
    <ligand>
        <name>Ca(2+)</name>
        <dbReference type="ChEBI" id="CHEBI:29108"/>
        <label>4</label>
    </ligand>
</feature>
<keyword evidence="11" id="KW-0482">Metalloprotease</keyword>
<dbReference type="SUPFAM" id="SSF50923">
    <property type="entry name" value="Hemopexin-like domain"/>
    <property type="match status" value="1"/>
</dbReference>
<sequence>MHSAVLATLFLLSWTHCWSLPLPSSDDDDDLSEEDLEFAEHYLKSYYHPVTLAGILKKSAVTSTVDRLREMQSFFGLEVTGILDDPTLDIMKKPRCGVPDVGEYSVFPRTLKWSHTNLTYRIVNYTPDMPHSEVDKAFKKAFKVWSDVTPLNFTRIHDGTADIMISFGTKGYNLFIVAAHELGHSLGLDHSKDPGALMFPIYTYTGKSHFMLPDDDVQGIQSLYGPGDEDPNPKHPKTPEKCDPALSLDAITSLRGETMIFKDRYDDANQTMDKDYPRFIEEEFPGIGDKVDAVYEKNGK</sequence>
<dbReference type="GO" id="GO:0005615">
    <property type="term" value="C:extracellular space"/>
    <property type="evidence" value="ECO:0007669"/>
    <property type="project" value="TreeGrafter"/>
</dbReference>
<dbReference type="InterPro" id="IPR036375">
    <property type="entry name" value="Hemopexin-like_dom_sf"/>
</dbReference>
<feature type="domain" description="Peptidase metallopeptidase" evidence="22">
    <location>
        <begin position="109"/>
        <end position="226"/>
    </location>
</feature>
<keyword evidence="14" id="KW-1015">Disulfide bond</keyword>
<dbReference type="PANTHER" id="PTHR10201">
    <property type="entry name" value="MATRIX METALLOPROTEINASE"/>
    <property type="match status" value="1"/>
</dbReference>
<keyword evidence="8" id="KW-0378">Hydrolase</keyword>
<dbReference type="MEROPS" id="M10.013"/>
<feature type="signal peptide" evidence="21">
    <location>
        <begin position="1"/>
        <end position="19"/>
    </location>
</feature>
<dbReference type="EMBL" id="JH000033">
    <property type="protein sequence ID" value="EGV95529.1"/>
    <property type="molecule type" value="Genomic_DNA"/>
</dbReference>
<dbReference type="GO" id="GO:0030574">
    <property type="term" value="P:collagen catabolic process"/>
    <property type="evidence" value="ECO:0007669"/>
    <property type="project" value="UniProtKB-KW"/>
</dbReference>
<evidence type="ECO:0000256" key="16">
    <source>
        <dbReference type="PIRSR" id="PIRSR621190-1"/>
    </source>
</evidence>
<dbReference type="GO" id="GO:0006508">
    <property type="term" value="P:proteolysis"/>
    <property type="evidence" value="ECO:0007669"/>
    <property type="project" value="UniProtKB-KW"/>
</dbReference>
<dbReference type="Gene3D" id="3.40.390.10">
    <property type="entry name" value="Collagenase (Catalytic Domain)"/>
    <property type="match status" value="2"/>
</dbReference>
<dbReference type="STRING" id="10029.G3GUV2"/>
<name>G3GUV2_CRIGR</name>
<feature type="binding site" description="in inhibited form" evidence="17">
    <location>
        <position position="96"/>
    </location>
    <ligand>
        <name>Zn(2+)</name>
        <dbReference type="ChEBI" id="CHEBI:29105"/>
        <label>2</label>
        <note>catalytic</note>
    </ligand>
</feature>
<keyword evidence="10 17" id="KW-0106">Calcium</keyword>
<dbReference type="SMART" id="SM00235">
    <property type="entry name" value="ZnMc"/>
    <property type="match status" value="1"/>
</dbReference>
<dbReference type="Gene3D" id="2.110.10.10">
    <property type="entry name" value="Hemopexin-like domain"/>
    <property type="match status" value="1"/>
</dbReference>
<dbReference type="InterPro" id="IPR033739">
    <property type="entry name" value="M10A_MMP"/>
</dbReference>
<dbReference type="PRINTS" id="PR00138">
    <property type="entry name" value="MATRIXIN"/>
</dbReference>
<dbReference type="InterPro" id="IPR018487">
    <property type="entry name" value="Hemopexin-like_repeat"/>
</dbReference>
<evidence type="ECO:0000256" key="19">
    <source>
        <dbReference type="PROSITE-ProRule" id="PRU01011"/>
    </source>
</evidence>
<dbReference type="FunCoup" id="G3GUV2">
    <property type="interactions" value="84"/>
</dbReference>
<keyword evidence="6 17" id="KW-0479">Metal-binding</keyword>
<dbReference type="Pfam" id="PF00413">
    <property type="entry name" value="Peptidase_M10"/>
    <property type="match status" value="2"/>
</dbReference>
<dbReference type="SMART" id="SM00120">
    <property type="entry name" value="HX"/>
    <property type="match status" value="1"/>
</dbReference>
<dbReference type="PANTHER" id="PTHR10201:SF165">
    <property type="entry name" value="COLLAGENASE 3"/>
    <property type="match status" value="1"/>
</dbReference>
<dbReference type="InterPro" id="IPR024079">
    <property type="entry name" value="MetalloPept_cat_dom_sf"/>
</dbReference>